<accession>S4PWX0</accession>
<name>S4PWX0_9NEOP</name>
<reference evidence="1" key="2">
    <citation type="submission" date="2013-05" db="EMBL/GenBank/DDBJ databases">
        <authorList>
            <person name="Carter J.-M."/>
            <person name="Baker S.C."/>
            <person name="Pink R."/>
            <person name="Carter D.R.F."/>
            <person name="Collins A."/>
            <person name="Tomlin J."/>
            <person name="Gibbs M."/>
            <person name="Breuker C.J."/>
        </authorList>
    </citation>
    <scope>NUCLEOTIDE SEQUENCE</scope>
    <source>
        <tissue evidence="1">Ovary</tissue>
    </source>
</reference>
<proteinExistence type="predicted"/>
<reference evidence="1" key="1">
    <citation type="journal article" date="2013" name="BMC Genomics">
        <title>Unscrambling butterfly oogenesis.</title>
        <authorList>
            <person name="Carter J.M."/>
            <person name="Baker S.C."/>
            <person name="Pink R."/>
            <person name="Carter D.R."/>
            <person name="Collins A."/>
            <person name="Tomlin J."/>
            <person name="Gibbs M."/>
            <person name="Breuker C.J."/>
        </authorList>
    </citation>
    <scope>NUCLEOTIDE SEQUENCE</scope>
    <source>
        <tissue evidence="1">Ovary</tissue>
    </source>
</reference>
<sequence>MNSKFNEATKEGLSHQIKHLRERCIDNCNIIENSLPGQYISPDNVGQSALSYVEGLRTQIQSSETVIPTDENLIISRFVAELKVRNEDVEKLTAFTRAAILDAENEILRLESLTVVAEEALNKPRVDTTEVHPEQVQRAREHFRILKSELHGLIRSIFKDDSDLVSDITGQLMKEKLNEESNGYIQVTEDNKLIIEMLKDIKIVSENPYNNKEVKLAA</sequence>
<dbReference type="EMBL" id="GAIX01006053">
    <property type="protein sequence ID" value="JAA86507.1"/>
    <property type="molecule type" value="Transcribed_RNA"/>
</dbReference>
<evidence type="ECO:0000313" key="1">
    <source>
        <dbReference type="EMBL" id="JAA86507.1"/>
    </source>
</evidence>
<protein>
    <submittedName>
        <fullName evidence="1">Uncharacterized protein</fullName>
    </submittedName>
</protein>
<dbReference type="AlphaFoldDB" id="S4PWX0"/>
<organism evidence="1">
    <name type="scientific">Pararge aegeria</name>
    <name type="common">speckled wood butterfly</name>
    <dbReference type="NCBI Taxonomy" id="116150"/>
    <lineage>
        <taxon>Eukaryota</taxon>
        <taxon>Metazoa</taxon>
        <taxon>Ecdysozoa</taxon>
        <taxon>Arthropoda</taxon>
        <taxon>Hexapoda</taxon>
        <taxon>Insecta</taxon>
        <taxon>Pterygota</taxon>
        <taxon>Neoptera</taxon>
        <taxon>Endopterygota</taxon>
        <taxon>Lepidoptera</taxon>
        <taxon>Glossata</taxon>
        <taxon>Ditrysia</taxon>
        <taxon>Papilionoidea</taxon>
        <taxon>Nymphalidae</taxon>
        <taxon>Satyrinae</taxon>
        <taxon>Satyrini</taxon>
        <taxon>Parargina</taxon>
        <taxon>Pararge</taxon>
    </lineage>
</organism>